<dbReference type="PANTHER" id="PTHR22760:SF2">
    <property type="entry name" value="ALPHA-1,2-MANNOSYLTRANSFERASE ALG9"/>
    <property type="match status" value="1"/>
</dbReference>
<keyword evidence="4 10" id="KW-0328">Glycosyltransferase</keyword>
<reference evidence="12" key="1">
    <citation type="submission" date="2021-01" db="EMBL/GenBank/DDBJ databases">
        <authorList>
            <person name="Corre E."/>
            <person name="Pelletier E."/>
            <person name="Niang G."/>
            <person name="Scheremetjew M."/>
            <person name="Finn R."/>
            <person name="Kale V."/>
            <person name="Holt S."/>
            <person name="Cochrane G."/>
            <person name="Meng A."/>
            <person name="Brown T."/>
            <person name="Cohen L."/>
        </authorList>
    </citation>
    <scope>NUCLEOTIDE SEQUENCE</scope>
    <source>
        <strain evidence="12">CCAC1681</strain>
    </source>
</reference>
<name>A0A7S0H039_MICPS</name>
<keyword evidence="9 10" id="KW-0472">Membrane</keyword>
<dbReference type="GO" id="GO:0005789">
    <property type="term" value="C:endoplasmic reticulum membrane"/>
    <property type="evidence" value="ECO:0007669"/>
    <property type="project" value="UniProtKB-SubCell"/>
</dbReference>
<feature type="transmembrane region" description="Helical" evidence="10">
    <location>
        <begin position="181"/>
        <end position="207"/>
    </location>
</feature>
<accession>A0A7S0H039</accession>
<dbReference type="Pfam" id="PF03901">
    <property type="entry name" value="Glyco_transf_22"/>
    <property type="match status" value="1"/>
</dbReference>
<dbReference type="EMBL" id="HBEN01014958">
    <property type="protein sequence ID" value="CAD8452005.1"/>
    <property type="molecule type" value="Transcribed_RNA"/>
</dbReference>
<evidence type="ECO:0000256" key="10">
    <source>
        <dbReference type="RuleBase" id="RU363075"/>
    </source>
</evidence>
<comment type="similarity">
    <text evidence="3 10">Belongs to the glycosyltransferase 22 family.</text>
</comment>
<dbReference type="AlphaFoldDB" id="A0A7S0H039"/>
<protein>
    <recommendedName>
        <fullName evidence="10">Mannosyltransferase</fullName>
        <ecNumber evidence="10">2.4.1.-</ecNumber>
    </recommendedName>
</protein>
<feature type="transmembrane region" description="Helical" evidence="10">
    <location>
        <begin position="380"/>
        <end position="402"/>
    </location>
</feature>
<comment type="subcellular location">
    <subcellularLocation>
        <location evidence="1 10">Endoplasmic reticulum membrane</location>
        <topology evidence="1 10">Multi-pass membrane protein</topology>
    </subcellularLocation>
</comment>
<feature type="transmembrane region" description="Helical" evidence="10">
    <location>
        <begin position="423"/>
        <end position="443"/>
    </location>
</feature>
<dbReference type="EC" id="2.4.1.-" evidence="10"/>
<comment type="pathway">
    <text evidence="2">Protein modification; protein glycosylation.</text>
</comment>
<evidence type="ECO:0000256" key="5">
    <source>
        <dbReference type="ARBA" id="ARBA00022679"/>
    </source>
</evidence>
<feature type="transmembrane region" description="Helical" evidence="10">
    <location>
        <begin position="219"/>
        <end position="242"/>
    </location>
</feature>
<evidence type="ECO:0000256" key="6">
    <source>
        <dbReference type="ARBA" id="ARBA00022692"/>
    </source>
</evidence>
<dbReference type="GO" id="GO:0000026">
    <property type="term" value="F:alpha-1,2-mannosyltransferase activity"/>
    <property type="evidence" value="ECO:0007669"/>
    <property type="project" value="TreeGrafter"/>
</dbReference>
<keyword evidence="5" id="KW-0808">Transferase</keyword>
<evidence type="ECO:0000256" key="3">
    <source>
        <dbReference type="ARBA" id="ARBA00007063"/>
    </source>
</evidence>
<keyword evidence="8 10" id="KW-1133">Transmembrane helix</keyword>
<keyword evidence="7 10" id="KW-0256">Endoplasmic reticulum</keyword>
<proteinExistence type="inferred from homology"/>
<feature type="region of interest" description="Disordered" evidence="11">
    <location>
        <begin position="612"/>
        <end position="637"/>
    </location>
</feature>
<feature type="transmembrane region" description="Helical" evidence="10">
    <location>
        <begin position="319"/>
        <end position="338"/>
    </location>
</feature>
<dbReference type="PANTHER" id="PTHR22760">
    <property type="entry name" value="GLYCOSYLTRANSFERASE"/>
    <property type="match status" value="1"/>
</dbReference>
<evidence type="ECO:0000256" key="2">
    <source>
        <dbReference type="ARBA" id="ARBA00004922"/>
    </source>
</evidence>
<sequence length="692" mass="74126">MASTLRRRRGADGPNDAADDSDGKAGGGRVRVPTTSATTRGSGKTFKRAFFVLLLARLASAALNLVHDCDETYNFWEPLHYLTHGHGLQTWEHAPRFGLRSYAYLGAHALIAKPAAWFVRNAVAADAAHVDAAVSRVARVAPFYAVRLFLAVASALADAFLTSSVAETHPLAGSVTLASLAWSAGCFVSSTSFLPSAFAGVCVTCALAHTLKQQHRAACAYCVAAVVWGWPFAGVAAIPVGLDCVRRRGFYQTAAFIVKPLVITVSVSIAVDTYFYGAWTCSVLNLLRYNVFPDEKGGGANLYGVEPATFYLKNLALNFAHGLVLALLAVPLGLIAGSKRYGRVDGSRETHLLLMTTHAPFLCSLLLFSALEHKEERFMYVAYSSLCAGSGAAVGAFFDICVAKSARSRVAAKRAGRKPPGGLVLLAATGAGAACLLTAAMGASRVAALLTGYGAPARAYALGLPVRSIDGGSIDASASTGTETRRGSDVENVQNVCVGDEWHRFPSSFFLPSHSYRLKFLDASFDGALPVPFEAERGGTSFGSIFLNDENRGEREQRVADAARECDYVVEYVAPDEDEPEKNKNAFGAVASRPYLGKNSDGRLSVTDAKTIAESEKEEKEDASSEEGVDELDPPRLRSERETSVSWRILWEAPFLDAARSPALSRAFFVPGWSSKRNVYGTYRVYGKESSL</sequence>
<evidence type="ECO:0000256" key="11">
    <source>
        <dbReference type="SAM" id="MobiDB-lite"/>
    </source>
</evidence>
<dbReference type="UniPathway" id="UPA00378"/>
<feature type="transmembrane region" description="Helical" evidence="10">
    <location>
        <begin position="144"/>
        <end position="161"/>
    </location>
</feature>
<keyword evidence="6 10" id="KW-0812">Transmembrane</keyword>
<organism evidence="12">
    <name type="scientific">Micromonas pusilla</name>
    <name type="common">Picoplanktonic green alga</name>
    <name type="synonym">Chromulina pusilla</name>
    <dbReference type="NCBI Taxonomy" id="38833"/>
    <lineage>
        <taxon>Eukaryota</taxon>
        <taxon>Viridiplantae</taxon>
        <taxon>Chlorophyta</taxon>
        <taxon>Mamiellophyceae</taxon>
        <taxon>Mamiellales</taxon>
        <taxon>Mamiellaceae</taxon>
        <taxon>Micromonas</taxon>
    </lineage>
</organism>
<evidence type="ECO:0000256" key="7">
    <source>
        <dbReference type="ARBA" id="ARBA00022824"/>
    </source>
</evidence>
<dbReference type="InterPro" id="IPR005599">
    <property type="entry name" value="GPI_mannosylTrfase"/>
</dbReference>
<evidence type="ECO:0000256" key="1">
    <source>
        <dbReference type="ARBA" id="ARBA00004477"/>
    </source>
</evidence>
<evidence type="ECO:0000256" key="4">
    <source>
        <dbReference type="ARBA" id="ARBA00022676"/>
    </source>
</evidence>
<dbReference type="GO" id="GO:0006487">
    <property type="term" value="P:protein N-linked glycosylation"/>
    <property type="evidence" value="ECO:0007669"/>
    <property type="project" value="TreeGrafter"/>
</dbReference>
<gene>
    <name evidence="12" type="ORF">MSP1401_LOCUS12518</name>
</gene>
<feature type="region of interest" description="Disordered" evidence="11">
    <location>
        <begin position="1"/>
        <end position="40"/>
    </location>
</feature>
<evidence type="ECO:0000256" key="8">
    <source>
        <dbReference type="ARBA" id="ARBA00022989"/>
    </source>
</evidence>
<feature type="compositionally biased region" description="Basic and acidic residues" evidence="11">
    <location>
        <begin position="612"/>
        <end position="623"/>
    </location>
</feature>
<evidence type="ECO:0000313" key="12">
    <source>
        <dbReference type="EMBL" id="CAD8452005.1"/>
    </source>
</evidence>
<evidence type="ECO:0000256" key="9">
    <source>
        <dbReference type="ARBA" id="ARBA00023136"/>
    </source>
</evidence>